<dbReference type="EMBL" id="CP003332">
    <property type="protein sequence ID" value="AFJ62088.1"/>
    <property type="molecule type" value="Genomic_DNA"/>
</dbReference>
<sequence>MALYSPLYEAENRTKFTENHTDKTILLYLIKTLIFTYV</sequence>
<proteinExistence type="predicted"/>
<organism evidence="1 2">
    <name type="scientific">Bacillus amyloliquefaciens (strain Y2)</name>
    <name type="common">Bacillus amyloliquefaciens subsp. plantarum (strain B9601-Y2)</name>
    <dbReference type="NCBI Taxonomy" id="1155777"/>
    <lineage>
        <taxon>Bacteria</taxon>
        <taxon>Bacillati</taxon>
        <taxon>Bacillota</taxon>
        <taxon>Bacilli</taxon>
        <taxon>Bacillales</taxon>
        <taxon>Bacillaceae</taxon>
        <taxon>Bacillus</taxon>
        <taxon>Bacillus amyloliquefaciens group</taxon>
    </lineage>
</organism>
<gene>
    <name evidence="1" type="ORF">MUS_2129</name>
</gene>
<name>I2C614_BACAY</name>
<dbReference type="HOGENOM" id="CLU_3323944_0_0_9"/>
<dbReference type="Proteomes" id="UP000002878">
    <property type="component" value="Chromosome"/>
</dbReference>
<evidence type="ECO:0000313" key="2">
    <source>
        <dbReference type="Proteomes" id="UP000002878"/>
    </source>
</evidence>
<dbReference type="AlphaFoldDB" id="I2C614"/>
<dbReference type="KEGG" id="bqy:MUS_2129"/>
<dbReference type="PATRIC" id="fig|1126211.3.peg.2043"/>
<reference evidence="1 2" key="1">
    <citation type="journal article" date="2012" name="J. Biotechnol.">
        <title>Genome sequence of the plant growth promoting strain Bacillus amyloliquefaciens subsp. plantarum B9601-Y2 and expression of mersacidin and other secondary metabolites.</title>
        <authorList>
            <person name="He P."/>
            <person name="Hao K."/>
            <person name="Blom J."/>
            <person name="Ruckert C."/>
            <person name="Vater J."/>
            <person name="Mao Z."/>
            <person name="Wu Y."/>
            <person name="Hou M."/>
            <person name="He P."/>
            <person name="He Y."/>
            <person name="Borriss R."/>
        </authorList>
    </citation>
    <scope>NUCLEOTIDE SEQUENCE [LARGE SCALE GENOMIC DNA]</scope>
    <source>
        <strain evidence="1">Y2</strain>
    </source>
</reference>
<protein>
    <submittedName>
        <fullName evidence="1">Uncharacterized protein</fullName>
    </submittedName>
</protein>
<evidence type="ECO:0000313" key="1">
    <source>
        <dbReference type="EMBL" id="AFJ62088.1"/>
    </source>
</evidence>
<accession>I2C614</accession>